<protein>
    <recommendedName>
        <fullName evidence="2">Hexosyltransferase</fullName>
    </recommendedName>
</protein>
<sequence>MNTIRLLRESLPDYLVVLDDDTYFNVDLFQDYIASSDPNEARIYSGCLFEANYTNNMTLEFPYGGFGVVYSKETMKQMNTPIWCKTDHTTSSLRHSSFVRSACHAIEQNQIGERDFFRDGMSIVDLVHAYSAQVKSLCLHSDWLIGYVAKNYLDLSLPDGKESNATTFHPIKTWPLQCGNYTQAEPCSATESMFCHRQTPQDMEAMTKENQLLHPENYKYAKSQKNDAYSNIDRIISATVQNH</sequence>
<proteinExistence type="predicted"/>
<evidence type="ECO:0000313" key="1">
    <source>
        <dbReference type="EMBL" id="CAE4631342.1"/>
    </source>
</evidence>
<dbReference type="EMBL" id="HBNS01035307">
    <property type="protein sequence ID" value="CAE4631342.1"/>
    <property type="molecule type" value="Transcribed_RNA"/>
</dbReference>
<accession>A0A7S4S216</accession>
<organism evidence="1">
    <name type="scientific">Ditylum brightwellii</name>
    <dbReference type="NCBI Taxonomy" id="49249"/>
    <lineage>
        <taxon>Eukaryota</taxon>
        <taxon>Sar</taxon>
        <taxon>Stramenopiles</taxon>
        <taxon>Ochrophyta</taxon>
        <taxon>Bacillariophyta</taxon>
        <taxon>Mediophyceae</taxon>
        <taxon>Lithodesmiophycidae</taxon>
        <taxon>Lithodesmiales</taxon>
        <taxon>Lithodesmiaceae</taxon>
        <taxon>Ditylum</taxon>
    </lineage>
</organism>
<reference evidence="1" key="1">
    <citation type="submission" date="2021-01" db="EMBL/GenBank/DDBJ databases">
        <authorList>
            <person name="Corre E."/>
            <person name="Pelletier E."/>
            <person name="Niang G."/>
            <person name="Scheremetjew M."/>
            <person name="Finn R."/>
            <person name="Kale V."/>
            <person name="Holt S."/>
            <person name="Cochrane G."/>
            <person name="Meng A."/>
            <person name="Brown T."/>
            <person name="Cohen L."/>
        </authorList>
    </citation>
    <scope>NUCLEOTIDE SEQUENCE</scope>
    <source>
        <strain evidence="1">GSO104</strain>
    </source>
</reference>
<gene>
    <name evidence="1" type="ORF">DBRI00130_LOCUS27565</name>
</gene>
<name>A0A7S4S216_9STRA</name>
<dbReference type="AlphaFoldDB" id="A0A7S4S216"/>
<dbReference type="Gene3D" id="3.90.550.50">
    <property type="match status" value="1"/>
</dbReference>
<evidence type="ECO:0008006" key="2">
    <source>
        <dbReference type="Google" id="ProtNLM"/>
    </source>
</evidence>